<dbReference type="PANTHER" id="PTHR21058:SF0">
    <property type="entry name" value="6,7-DIMETHYL-8-RIBITYLLUMAZINE SYNTHASE"/>
    <property type="match status" value="1"/>
</dbReference>
<dbReference type="InterPro" id="IPR036467">
    <property type="entry name" value="LS/RS_sf"/>
</dbReference>
<feature type="active site" description="Proton donor" evidence="7">
    <location>
        <position position="84"/>
    </location>
</feature>
<dbReference type="EC" id="2.5.1.78" evidence="3 7"/>
<dbReference type="HAMAP" id="MF_00178">
    <property type="entry name" value="Lumazine_synth"/>
    <property type="match status" value="1"/>
</dbReference>
<dbReference type="GO" id="GO:0009349">
    <property type="term" value="C:riboflavin synthase complex"/>
    <property type="evidence" value="ECO:0007669"/>
    <property type="project" value="UniProtKB-UniRule"/>
</dbReference>
<dbReference type="Pfam" id="PF00885">
    <property type="entry name" value="DMRL_synthase"/>
    <property type="match status" value="1"/>
</dbReference>
<dbReference type="SUPFAM" id="SSF52121">
    <property type="entry name" value="Lumazine synthase"/>
    <property type="match status" value="1"/>
</dbReference>
<organism evidence="8 9">
    <name type="scientific">Candidatus Taylorbacteria bacterium RIFCSPLOWO2_12_FULL_43_20</name>
    <dbReference type="NCBI Taxonomy" id="1802332"/>
    <lineage>
        <taxon>Bacteria</taxon>
        <taxon>Candidatus Tayloriibacteriota</taxon>
    </lineage>
</organism>
<dbReference type="InterPro" id="IPR002180">
    <property type="entry name" value="LS/RS"/>
</dbReference>
<dbReference type="GO" id="GO:0009231">
    <property type="term" value="P:riboflavin biosynthetic process"/>
    <property type="evidence" value="ECO:0007669"/>
    <property type="project" value="UniProtKB-UniRule"/>
</dbReference>
<evidence type="ECO:0000256" key="1">
    <source>
        <dbReference type="ARBA" id="ARBA00004917"/>
    </source>
</evidence>
<gene>
    <name evidence="7" type="primary">ribH</name>
    <name evidence="8" type="ORF">A3G52_00065</name>
</gene>
<keyword evidence="4 7" id="KW-0686">Riboflavin biosynthesis</keyword>
<evidence type="ECO:0000313" key="8">
    <source>
        <dbReference type="EMBL" id="OHA42614.1"/>
    </source>
</evidence>
<evidence type="ECO:0000313" key="9">
    <source>
        <dbReference type="Proteomes" id="UP000177269"/>
    </source>
</evidence>
<reference evidence="8 9" key="1">
    <citation type="journal article" date="2016" name="Nat. Commun.">
        <title>Thousands of microbial genomes shed light on interconnected biogeochemical processes in an aquifer system.</title>
        <authorList>
            <person name="Anantharaman K."/>
            <person name="Brown C.T."/>
            <person name="Hug L.A."/>
            <person name="Sharon I."/>
            <person name="Castelle C.J."/>
            <person name="Probst A.J."/>
            <person name="Thomas B.C."/>
            <person name="Singh A."/>
            <person name="Wilkins M.J."/>
            <person name="Karaoz U."/>
            <person name="Brodie E.L."/>
            <person name="Williams K.H."/>
            <person name="Hubbard S.S."/>
            <person name="Banfield J.F."/>
        </authorList>
    </citation>
    <scope>NUCLEOTIDE SEQUENCE [LARGE SCALE GENOMIC DNA]</scope>
</reference>
<comment type="catalytic activity">
    <reaction evidence="6 7">
        <text>(2S)-2-hydroxy-3-oxobutyl phosphate + 5-amino-6-(D-ribitylamino)uracil = 6,7-dimethyl-8-(1-D-ribityl)lumazine + phosphate + 2 H2O + H(+)</text>
        <dbReference type="Rhea" id="RHEA:26152"/>
        <dbReference type="ChEBI" id="CHEBI:15377"/>
        <dbReference type="ChEBI" id="CHEBI:15378"/>
        <dbReference type="ChEBI" id="CHEBI:15934"/>
        <dbReference type="ChEBI" id="CHEBI:43474"/>
        <dbReference type="ChEBI" id="CHEBI:58201"/>
        <dbReference type="ChEBI" id="CHEBI:58830"/>
        <dbReference type="EC" id="2.5.1.78"/>
    </reaction>
</comment>
<feature type="binding site" evidence="7">
    <location>
        <position position="109"/>
    </location>
    <ligand>
        <name>5-amino-6-(D-ribitylamino)uracil</name>
        <dbReference type="ChEBI" id="CHEBI:15934"/>
    </ligand>
</feature>
<feature type="binding site" evidence="7">
    <location>
        <begin position="52"/>
        <end position="54"/>
    </location>
    <ligand>
        <name>5-amino-6-(D-ribitylamino)uracil</name>
        <dbReference type="ChEBI" id="CHEBI:15934"/>
    </ligand>
</feature>
<dbReference type="PANTHER" id="PTHR21058">
    <property type="entry name" value="6,7-DIMETHYL-8-RIBITYLLUMAZINE SYNTHASE DMRL SYNTHASE LUMAZINE SYNTHASE"/>
    <property type="match status" value="1"/>
</dbReference>
<dbReference type="CDD" id="cd09209">
    <property type="entry name" value="Lumazine_synthase-I"/>
    <property type="match status" value="1"/>
</dbReference>
<dbReference type="InterPro" id="IPR034964">
    <property type="entry name" value="LS"/>
</dbReference>
<comment type="function">
    <text evidence="7">Catalyzes the formation of 6,7-dimethyl-8-ribityllumazine by condensation of 5-amino-6-(D-ribitylamino)uracil with 3,4-dihydroxy-2-butanone 4-phosphate. This is the penultimate step in the biosynthesis of riboflavin.</text>
</comment>
<feature type="binding site" evidence="7">
    <location>
        <begin position="81"/>
        <end position="82"/>
    </location>
    <ligand>
        <name>(2S)-2-hydroxy-3-oxobutyl phosphate</name>
        <dbReference type="ChEBI" id="CHEBI:58830"/>
    </ligand>
</feature>
<comment type="pathway">
    <text evidence="1 7">Cofactor biosynthesis; riboflavin biosynthesis; riboflavin from 2-hydroxy-3-oxobutyl phosphate and 5-amino-6-(D-ribitylamino)uracil: step 1/2.</text>
</comment>
<evidence type="ECO:0000256" key="5">
    <source>
        <dbReference type="ARBA" id="ARBA00022679"/>
    </source>
</evidence>
<sequence>MPVMDGGNLEVGIAVSLFNDDITKPMLEGALLCLEENKVRKDNIKVVFVPGSFEIPYFCQKLAKSGKYDALIAIGCVIKGETDHYYYIAGEVSRAIMDISLKYEIPVGFAIITTNNLSQAKDRAAGNNNKGYEAAEAILRVLRSEAVL</sequence>
<feature type="binding site" evidence="7">
    <location>
        <position position="18"/>
    </location>
    <ligand>
        <name>5-amino-6-(D-ribitylamino)uracil</name>
        <dbReference type="ChEBI" id="CHEBI:15934"/>
    </ligand>
</feature>
<dbReference type="GO" id="GO:0000906">
    <property type="term" value="F:6,7-dimethyl-8-ribityllumazine synthase activity"/>
    <property type="evidence" value="ECO:0007669"/>
    <property type="project" value="UniProtKB-UniRule"/>
</dbReference>
<feature type="binding site" evidence="7">
    <location>
        <position position="123"/>
    </location>
    <ligand>
        <name>(2S)-2-hydroxy-3-oxobutyl phosphate</name>
        <dbReference type="ChEBI" id="CHEBI:58830"/>
    </ligand>
</feature>
<dbReference type="EMBL" id="MHSK01000009">
    <property type="protein sequence ID" value="OHA42614.1"/>
    <property type="molecule type" value="Genomic_DNA"/>
</dbReference>
<evidence type="ECO:0000256" key="2">
    <source>
        <dbReference type="ARBA" id="ARBA00007424"/>
    </source>
</evidence>
<dbReference type="Proteomes" id="UP000177269">
    <property type="component" value="Unassembled WGS sequence"/>
</dbReference>
<dbReference type="Gene3D" id="3.40.50.960">
    <property type="entry name" value="Lumazine/riboflavin synthase"/>
    <property type="match status" value="1"/>
</dbReference>
<dbReference type="NCBIfam" id="TIGR00114">
    <property type="entry name" value="lumazine-synth"/>
    <property type="match status" value="1"/>
</dbReference>
<name>A0A1G2P2P8_9BACT</name>
<proteinExistence type="inferred from homology"/>
<protein>
    <recommendedName>
        <fullName evidence="3 7">6,7-dimethyl-8-ribityllumazine synthase</fullName>
        <shortName evidence="7">DMRL synthase</shortName>
        <shortName evidence="7">LS</shortName>
        <shortName evidence="7">Lumazine synthase</shortName>
        <ecNumber evidence="3 7">2.5.1.78</ecNumber>
    </recommendedName>
</protein>
<evidence type="ECO:0000256" key="7">
    <source>
        <dbReference type="HAMAP-Rule" id="MF_00178"/>
    </source>
</evidence>
<dbReference type="AlphaFoldDB" id="A0A1G2P2P8"/>
<comment type="caution">
    <text evidence="8">The sequence shown here is derived from an EMBL/GenBank/DDBJ whole genome shotgun (WGS) entry which is preliminary data.</text>
</comment>
<keyword evidence="5 7" id="KW-0808">Transferase</keyword>
<comment type="similarity">
    <text evidence="2 7">Belongs to the DMRL synthase family.</text>
</comment>
<feature type="binding site" evidence="7">
    <location>
        <begin position="76"/>
        <end position="78"/>
    </location>
    <ligand>
        <name>5-amino-6-(D-ribitylamino)uracil</name>
        <dbReference type="ChEBI" id="CHEBI:15934"/>
    </ligand>
</feature>
<evidence type="ECO:0000256" key="3">
    <source>
        <dbReference type="ARBA" id="ARBA00012664"/>
    </source>
</evidence>
<dbReference type="UniPathway" id="UPA00275">
    <property type="reaction ID" value="UER00404"/>
</dbReference>
<accession>A0A1G2P2P8</accession>
<evidence type="ECO:0000256" key="4">
    <source>
        <dbReference type="ARBA" id="ARBA00022619"/>
    </source>
</evidence>
<evidence type="ECO:0000256" key="6">
    <source>
        <dbReference type="ARBA" id="ARBA00048785"/>
    </source>
</evidence>